<evidence type="ECO:0000313" key="3">
    <source>
        <dbReference type="Proteomes" id="UP000037069"/>
    </source>
</evidence>
<reference evidence="2 3" key="1">
    <citation type="journal article" date="2015" name="Nat. Commun.">
        <title>Lucilia cuprina genome unlocks parasitic fly biology to underpin future interventions.</title>
        <authorList>
            <person name="Anstead C.A."/>
            <person name="Korhonen P.K."/>
            <person name="Young N.D."/>
            <person name="Hall R.S."/>
            <person name="Jex A.R."/>
            <person name="Murali S.C."/>
            <person name="Hughes D.S."/>
            <person name="Lee S.F."/>
            <person name="Perry T."/>
            <person name="Stroehlein A.J."/>
            <person name="Ansell B.R."/>
            <person name="Breugelmans B."/>
            <person name="Hofmann A."/>
            <person name="Qu J."/>
            <person name="Dugan S."/>
            <person name="Lee S.L."/>
            <person name="Chao H."/>
            <person name="Dinh H."/>
            <person name="Han Y."/>
            <person name="Doddapaneni H.V."/>
            <person name="Worley K.C."/>
            <person name="Muzny D.M."/>
            <person name="Ioannidis P."/>
            <person name="Waterhouse R.M."/>
            <person name="Zdobnov E.M."/>
            <person name="James P.J."/>
            <person name="Bagnall N.H."/>
            <person name="Kotze A.C."/>
            <person name="Gibbs R.A."/>
            <person name="Richards S."/>
            <person name="Batterham P."/>
            <person name="Gasser R.B."/>
        </authorList>
    </citation>
    <scope>NUCLEOTIDE SEQUENCE [LARGE SCALE GENOMIC DNA]</scope>
    <source>
        <strain evidence="2 3">LS</strain>
        <tissue evidence="2">Full body</tissue>
    </source>
</reference>
<evidence type="ECO:0000313" key="2">
    <source>
        <dbReference type="EMBL" id="KNC31943.1"/>
    </source>
</evidence>
<protein>
    <submittedName>
        <fullName evidence="2">Uncharacterized protein</fullName>
    </submittedName>
</protein>
<dbReference type="Proteomes" id="UP000037069">
    <property type="component" value="Unassembled WGS sequence"/>
</dbReference>
<dbReference type="AlphaFoldDB" id="A0A0L0CHS9"/>
<sequence length="152" mass="16836">MLTKRSPSPSSTSSTSTQSSMATYLTEQQHRPPQYPQSQQQIHSQPLTPHRPEVLTLMQFNCNSLPNSRPVANYSGGGRIAFIVHNSGLFNYMSWQPIVDKPADFIASEGRTYKNKKGRLTTTALTAITIQACDGINLARPCPRGTRPIKSF</sequence>
<gene>
    <name evidence="2" type="ORF">FF38_04056</name>
</gene>
<name>A0A0L0CHS9_LUCCU</name>
<feature type="compositionally biased region" description="Low complexity" evidence="1">
    <location>
        <begin position="36"/>
        <end position="45"/>
    </location>
</feature>
<dbReference type="EMBL" id="JRES01000361">
    <property type="protein sequence ID" value="KNC31943.1"/>
    <property type="molecule type" value="Genomic_DNA"/>
</dbReference>
<organism evidence="2 3">
    <name type="scientific">Lucilia cuprina</name>
    <name type="common">Green bottle fly</name>
    <name type="synonym">Australian sheep blowfly</name>
    <dbReference type="NCBI Taxonomy" id="7375"/>
    <lineage>
        <taxon>Eukaryota</taxon>
        <taxon>Metazoa</taxon>
        <taxon>Ecdysozoa</taxon>
        <taxon>Arthropoda</taxon>
        <taxon>Hexapoda</taxon>
        <taxon>Insecta</taxon>
        <taxon>Pterygota</taxon>
        <taxon>Neoptera</taxon>
        <taxon>Endopterygota</taxon>
        <taxon>Diptera</taxon>
        <taxon>Brachycera</taxon>
        <taxon>Muscomorpha</taxon>
        <taxon>Oestroidea</taxon>
        <taxon>Calliphoridae</taxon>
        <taxon>Luciliinae</taxon>
        <taxon>Lucilia</taxon>
    </lineage>
</organism>
<feature type="compositionally biased region" description="Low complexity" evidence="1">
    <location>
        <begin position="1"/>
        <end position="20"/>
    </location>
</feature>
<feature type="region of interest" description="Disordered" evidence="1">
    <location>
        <begin position="1"/>
        <end position="45"/>
    </location>
</feature>
<proteinExistence type="predicted"/>
<comment type="caution">
    <text evidence="2">The sequence shown here is derived from an EMBL/GenBank/DDBJ whole genome shotgun (WGS) entry which is preliminary data.</text>
</comment>
<keyword evidence="3" id="KW-1185">Reference proteome</keyword>
<accession>A0A0L0CHS9</accession>
<evidence type="ECO:0000256" key="1">
    <source>
        <dbReference type="SAM" id="MobiDB-lite"/>
    </source>
</evidence>